<evidence type="ECO:0000313" key="5">
    <source>
        <dbReference type="Proteomes" id="UP000249577"/>
    </source>
</evidence>
<comment type="caution">
    <text evidence="4">The sequence shown here is derived from an EMBL/GenBank/DDBJ whole genome shotgun (WGS) entry which is preliminary data.</text>
</comment>
<protein>
    <submittedName>
        <fullName evidence="4">Phage major capsid protein</fullName>
    </submittedName>
</protein>
<proteinExistence type="predicted"/>
<feature type="chain" id="PRO_5016030426" evidence="2">
    <location>
        <begin position="24"/>
        <end position="439"/>
    </location>
</feature>
<evidence type="ECO:0000313" key="4">
    <source>
        <dbReference type="EMBL" id="PZQ18945.1"/>
    </source>
</evidence>
<feature type="signal peptide" evidence="2">
    <location>
        <begin position="1"/>
        <end position="23"/>
    </location>
</feature>
<dbReference type="Proteomes" id="UP000249577">
    <property type="component" value="Unassembled WGS sequence"/>
</dbReference>
<sequence length="439" mass="46784">MLRYPSLCGAVSALALASGYRGAQICFAPPDGGGGGQSSEEFVKAVKAEVKSTYDALDKKTSDLAEAIDAAKKLIGEKASTTDIDGRIKDMQAEIKKSAERADEIERKANRLGLMGPARGEETKHAADIFAEDEGFKAIAKKGGGNGTVNIECKAITTPAAPSARHPLVTTTQAPMVTRVDRPLMVRDLIPSGPVSTNLIEYGVAGPLTNNAAVTAEGALKPESALAWSMAQAATVTIAHWIPVAKQVYDDVPMLRSYIDSELRVGLEQVEENELLLGAGTTGHMNGLYTQRTAYSATGIPGGTSADVVDHVRWAKLQVRKSFFPATGVVLNPEDWAEIEMMKDADGRYLHAAVTSGAEPRLWGMRVVESDALAPGTFLVGAFALAAKIWDREQANVQISSEDRDNFVKNMLTLRGEERLALTVYRPSAFVGGAIPAQA</sequence>
<feature type="domain" description="Phage capsid-like C-terminal" evidence="3">
    <location>
        <begin position="171"/>
        <end position="432"/>
    </location>
</feature>
<keyword evidence="2" id="KW-0732">Signal</keyword>
<name>A0A2W5KW23_ANCNO</name>
<evidence type="ECO:0000256" key="1">
    <source>
        <dbReference type="ARBA" id="ARBA00004328"/>
    </source>
</evidence>
<dbReference type="SUPFAM" id="SSF56563">
    <property type="entry name" value="Major capsid protein gp5"/>
    <property type="match status" value="1"/>
</dbReference>
<comment type="subcellular location">
    <subcellularLocation>
        <location evidence="1">Virion</location>
    </subcellularLocation>
</comment>
<dbReference type="EMBL" id="QFPN01000001">
    <property type="protein sequence ID" value="PZQ18945.1"/>
    <property type="molecule type" value="Genomic_DNA"/>
</dbReference>
<evidence type="ECO:0000259" key="3">
    <source>
        <dbReference type="Pfam" id="PF05065"/>
    </source>
</evidence>
<dbReference type="AlphaFoldDB" id="A0A2W5KW23"/>
<organism evidence="4 5">
    <name type="scientific">Ancylobacter novellus</name>
    <name type="common">Thiobacillus novellus</name>
    <dbReference type="NCBI Taxonomy" id="921"/>
    <lineage>
        <taxon>Bacteria</taxon>
        <taxon>Pseudomonadati</taxon>
        <taxon>Pseudomonadota</taxon>
        <taxon>Alphaproteobacteria</taxon>
        <taxon>Hyphomicrobiales</taxon>
        <taxon>Xanthobacteraceae</taxon>
        <taxon>Ancylobacter</taxon>
    </lineage>
</organism>
<dbReference type="Pfam" id="PF05065">
    <property type="entry name" value="Phage_capsid"/>
    <property type="match status" value="1"/>
</dbReference>
<dbReference type="InterPro" id="IPR054612">
    <property type="entry name" value="Phage_capsid-like_C"/>
</dbReference>
<gene>
    <name evidence="4" type="ORF">DI565_00635</name>
</gene>
<dbReference type="InterPro" id="IPR024455">
    <property type="entry name" value="Phage_capsid"/>
</dbReference>
<accession>A0A2W5KW23</accession>
<reference evidence="4 5" key="1">
    <citation type="submission" date="2017-08" db="EMBL/GenBank/DDBJ databases">
        <title>Infants hospitalized years apart are colonized by the same room-sourced microbial strains.</title>
        <authorList>
            <person name="Brooks B."/>
            <person name="Olm M.R."/>
            <person name="Firek B.A."/>
            <person name="Baker R."/>
            <person name="Thomas B.C."/>
            <person name="Morowitz M.J."/>
            <person name="Banfield J.F."/>
        </authorList>
    </citation>
    <scope>NUCLEOTIDE SEQUENCE [LARGE SCALE GENOMIC DNA]</scope>
    <source>
        <strain evidence="4">S2_005_003_R2_43</strain>
    </source>
</reference>
<dbReference type="Gene3D" id="3.30.2400.10">
    <property type="entry name" value="Major capsid protein gp5"/>
    <property type="match status" value="1"/>
</dbReference>
<dbReference type="Gene3D" id="3.30.2320.10">
    <property type="entry name" value="hypothetical protein PF0899 domain"/>
    <property type="match status" value="1"/>
</dbReference>
<dbReference type="NCBIfam" id="TIGR01554">
    <property type="entry name" value="major_cap_HK97"/>
    <property type="match status" value="1"/>
</dbReference>
<evidence type="ECO:0000256" key="2">
    <source>
        <dbReference type="SAM" id="SignalP"/>
    </source>
</evidence>